<dbReference type="Proteomes" id="UP001500021">
    <property type="component" value="Unassembled WGS sequence"/>
</dbReference>
<evidence type="ECO:0000313" key="3">
    <source>
        <dbReference type="Proteomes" id="UP001500021"/>
    </source>
</evidence>
<accession>A0ABN1L4G4</accession>
<sequence length="223" mass="23973">MNLLGKIIVACSLLLTQVSQASIIYQNDFEASAGAQWSTSLLDITPVGNRSFLGQFGNETVSLSLDNLEAHNTMTISFDLFVIQSWDGNQVSGGGFDVFTFGLANGLSLLSTTFSNTPEFNHNQSYSASNANGDFVAHTGAAEINSLGYSFYGDSVYNLSFTFAHAANDVQFNFNASGLQSMADESWGIDNVVVEVSSTNNIPEPSTLFLFALPLLALARKFN</sequence>
<keyword evidence="1" id="KW-0732">Signal</keyword>
<evidence type="ECO:0000256" key="1">
    <source>
        <dbReference type="SAM" id="SignalP"/>
    </source>
</evidence>
<organism evidence="2 3">
    <name type="scientific">Colwellia asteriadis</name>
    <dbReference type="NCBI Taxonomy" id="517723"/>
    <lineage>
        <taxon>Bacteria</taxon>
        <taxon>Pseudomonadati</taxon>
        <taxon>Pseudomonadota</taxon>
        <taxon>Gammaproteobacteria</taxon>
        <taxon>Alteromonadales</taxon>
        <taxon>Colwelliaceae</taxon>
        <taxon>Colwellia</taxon>
    </lineage>
</organism>
<evidence type="ECO:0008006" key="4">
    <source>
        <dbReference type="Google" id="ProtNLM"/>
    </source>
</evidence>
<feature type="signal peptide" evidence="1">
    <location>
        <begin position="1"/>
        <end position="21"/>
    </location>
</feature>
<reference evidence="2 3" key="1">
    <citation type="journal article" date="2019" name="Int. J. Syst. Evol. Microbiol.">
        <title>The Global Catalogue of Microorganisms (GCM) 10K type strain sequencing project: providing services to taxonomists for standard genome sequencing and annotation.</title>
        <authorList>
            <consortium name="The Broad Institute Genomics Platform"/>
            <consortium name="The Broad Institute Genome Sequencing Center for Infectious Disease"/>
            <person name="Wu L."/>
            <person name="Ma J."/>
        </authorList>
    </citation>
    <scope>NUCLEOTIDE SEQUENCE [LARGE SCALE GENOMIC DNA]</scope>
    <source>
        <strain evidence="2 3">JCM 15608</strain>
    </source>
</reference>
<dbReference type="RefSeq" id="WP_343815334.1">
    <property type="nucleotide sequence ID" value="NZ_BAAAFA010000002.1"/>
</dbReference>
<proteinExistence type="predicted"/>
<evidence type="ECO:0000313" key="2">
    <source>
        <dbReference type="EMBL" id="GAA0813249.1"/>
    </source>
</evidence>
<feature type="chain" id="PRO_5046807604" description="PEP-CTERM protein-sorting domain-containing protein" evidence="1">
    <location>
        <begin position="22"/>
        <end position="223"/>
    </location>
</feature>
<comment type="caution">
    <text evidence="2">The sequence shown here is derived from an EMBL/GenBank/DDBJ whole genome shotgun (WGS) entry which is preliminary data.</text>
</comment>
<gene>
    <name evidence="2" type="ORF">GCM10009111_08360</name>
</gene>
<dbReference type="EMBL" id="BAAAFA010000002">
    <property type="protein sequence ID" value="GAA0813249.1"/>
    <property type="molecule type" value="Genomic_DNA"/>
</dbReference>
<protein>
    <recommendedName>
        <fullName evidence="4">PEP-CTERM protein-sorting domain-containing protein</fullName>
    </recommendedName>
</protein>
<name>A0ABN1L4G4_9GAMM</name>
<keyword evidence="3" id="KW-1185">Reference proteome</keyword>